<gene>
    <name evidence="6" type="ORF">GP2143_16031</name>
</gene>
<dbReference type="InterPro" id="IPR017871">
    <property type="entry name" value="ABC_transporter-like_CS"/>
</dbReference>
<accession>A0Y9H6</accession>
<dbReference type="PANTHER" id="PTHR46743:SF2">
    <property type="entry name" value="TEICHOIC ACIDS EXPORT ATP-BINDING PROTEIN TAGH"/>
    <property type="match status" value="1"/>
</dbReference>
<keyword evidence="3" id="KW-0547">Nucleotide-binding</keyword>
<dbReference type="PROSITE" id="PS50893">
    <property type="entry name" value="ABC_TRANSPORTER_2"/>
    <property type="match status" value="1"/>
</dbReference>
<dbReference type="CDD" id="cd03220">
    <property type="entry name" value="ABC_KpsT_Wzt"/>
    <property type="match status" value="1"/>
</dbReference>
<dbReference type="InterPro" id="IPR050683">
    <property type="entry name" value="Bact_Polysacc_Export_ATP-bd"/>
</dbReference>
<evidence type="ECO:0000256" key="2">
    <source>
        <dbReference type="ARBA" id="ARBA00022448"/>
    </source>
</evidence>
<evidence type="ECO:0000256" key="1">
    <source>
        <dbReference type="ARBA" id="ARBA00005417"/>
    </source>
</evidence>
<keyword evidence="4 6" id="KW-0067">ATP-binding</keyword>
<protein>
    <submittedName>
        <fullName evidence="6">Predicted ABC-type polysaccharide/polyol phosphate export system, ATP-binding protein</fullName>
    </submittedName>
</protein>
<dbReference type="InterPro" id="IPR003593">
    <property type="entry name" value="AAA+_ATPase"/>
</dbReference>
<dbReference type="InterPro" id="IPR015860">
    <property type="entry name" value="ABC_transpr_TagH-like"/>
</dbReference>
<dbReference type="GO" id="GO:0016887">
    <property type="term" value="F:ATP hydrolysis activity"/>
    <property type="evidence" value="ECO:0007669"/>
    <property type="project" value="InterPro"/>
</dbReference>
<organism evidence="6 7">
    <name type="scientific">marine gamma proteobacterium HTCC2143</name>
    <dbReference type="NCBI Taxonomy" id="247633"/>
    <lineage>
        <taxon>Bacteria</taxon>
        <taxon>Pseudomonadati</taxon>
        <taxon>Pseudomonadota</taxon>
        <taxon>Gammaproteobacteria</taxon>
        <taxon>Cellvibrionales</taxon>
        <taxon>Spongiibacteraceae</taxon>
        <taxon>BD1-7 clade</taxon>
    </lineage>
</organism>
<dbReference type="GO" id="GO:0005524">
    <property type="term" value="F:ATP binding"/>
    <property type="evidence" value="ECO:0007669"/>
    <property type="project" value="UniProtKB-KW"/>
</dbReference>
<dbReference type="GO" id="GO:0140359">
    <property type="term" value="F:ABC-type transporter activity"/>
    <property type="evidence" value="ECO:0007669"/>
    <property type="project" value="InterPro"/>
</dbReference>
<dbReference type="Proteomes" id="UP000004931">
    <property type="component" value="Unassembled WGS sequence"/>
</dbReference>
<dbReference type="eggNOG" id="COG1134">
    <property type="taxonomic scope" value="Bacteria"/>
</dbReference>
<proteinExistence type="inferred from homology"/>
<evidence type="ECO:0000313" key="7">
    <source>
        <dbReference type="Proteomes" id="UP000004931"/>
    </source>
</evidence>
<sequence>MNKDLSIVAENVSFSFGNASRLSLRRHPPVYVARNLSFSVERGETLGVIGFNGAGKSTLLRLMAGILRPDQGAITTNGVACLLSLGTGFDPNLTGRDNIITGGLLMGHRLKSIQERMDQVIDFSELGGHIDKQFRTYSAGMRARLAFSVGVTLTPEILLVDEVLAVGDAQFREKSKAVMMERLKSDTTVIFVSHSESEVESLCDRCLWIDNGEMRGIGPSHEIVGMYKHARRK</sequence>
<dbReference type="AlphaFoldDB" id="A0Y9H6"/>
<evidence type="ECO:0000259" key="5">
    <source>
        <dbReference type="PROSITE" id="PS50893"/>
    </source>
</evidence>
<comment type="caution">
    <text evidence="6">The sequence shown here is derived from an EMBL/GenBank/DDBJ whole genome shotgun (WGS) entry which is preliminary data.</text>
</comment>
<dbReference type="SMART" id="SM00382">
    <property type="entry name" value="AAA"/>
    <property type="match status" value="1"/>
</dbReference>
<dbReference type="Gene3D" id="3.40.50.300">
    <property type="entry name" value="P-loop containing nucleotide triphosphate hydrolases"/>
    <property type="match status" value="1"/>
</dbReference>
<feature type="domain" description="ABC transporter" evidence="5">
    <location>
        <begin position="7"/>
        <end position="232"/>
    </location>
</feature>
<dbReference type="SUPFAM" id="SSF52540">
    <property type="entry name" value="P-loop containing nucleoside triphosphate hydrolases"/>
    <property type="match status" value="1"/>
</dbReference>
<dbReference type="Pfam" id="PF00005">
    <property type="entry name" value="ABC_tran"/>
    <property type="match status" value="1"/>
</dbReference>
<reference evidence="6 7" key="1">
    <citation type="journal article" date="2010" name="J. Bacteriol.">
        <title>Genome sequence of the oligotrophic marine Gammaproteobacterium HTCC2143, isolated from the Oregon Coast.</title>
        <authorList>
            <person name="Oh H.M."/>
            <person name="Kang I."/>
            <person name="Ferriera S."/>
            <person name="Giovannoni S.J."/>
            <person name="Cho J.C."/>
        </authorList>
    </citation>
    <scope>NUCLEOTIDE SEQUENCE [LARGE SCALE GENOMIC DNA]</scope>
    <source>
        <strain evidence="6 7">HTCC2143</strain>
    </source>
</reference>
<name>A0Y9H6_9GAMM</name>
<keyword evidence="7" id="KW-1185">Reference proteome</keyword>
<dbReference type="OrthoDB" id="9778870at2"/>
<comment type="similarity">
    <text evidence="1">Belongs to the ABC transporter superfamily.</text>
</comment>
<dbReference type="PANTHER" id="PTHR46743">
    <property type="entry name" value="TEICHOIC ACIDS EXPORT ATP-BINDING PROTEIN TAGH"/>
    <property type="match status" value="1"/>
</dbReference>
<dbReference type="InterPro" id="IPR003439">
    <property type="entry name" value="ABC_transporter-like_ATP-bd"/>
</dbReference>
<dbReference type="InterPro" id="IPR027417">
    <property type="entry name" value="P-loop_NTPase"/>
</dbReference>
<evidence type="ECO:0000256" key="3">
    <source>
        <dbReference type="ARBA" id="ARBA00022741"/>
    </source>
</evidence>
<dbReference type="GO" id="GO:0016020">
    <property type="term" value="C:membrane"/>
    <property type="evidence" value="ECO:0007669"/>
    <property type="project" value="InterPro"/>
</dbReference>
<dbReference type="PROSITE" id="PS00211">
    <property type="entry name" value="ABC_TRANSPORTER_1"/>
    <property type="match status" value="1"/>
</dbReference>
<dbReference type="EMBL" id="AAVT01000001">
    <property type="protein sequence ID" value="EAW32780.1"/>
    <property type="molecule type" value="Genomic_DNA"/>
</dbReference>
<evidence type="ECO:0000256" key="4">
    <source>
        <dbReference type="ARBA" id="ARBA00022840"/>
    </source>
</evidence>
<evidence type="ECO:0000313" key="6">
    <source>
        <dbReference type="EMBL" id="EAW32780.1"/>
    </source>
</evidence>
<keyword evidence="2" id="KW-0813">Transport</keyword>
<dbReference type="STRING" id="247633.GP2143_16031"/>